<reference evidence="6 7" key="1">
    <citation type="submission" date="2017-02" db="EMBL/GenBank/DDBJ databases">
        <title>Arcobacter caeni sp. nov, a new Arcobacter species isolated from reclaimed water.</title>
        <authorList>
            <person name="Figueras M.J."/>
            <person name="Perez-Cataluna A."/>
            <person name="Salas-Masso N."/>
        </authorList>
    </citation>
    <scope>NUCLEOTIDE SEQUENCE [LARGE SCALE GENOMIC DNA]</scope>
    <source>
        <strain evidence="6 7">RW17-10</strain>
    </source>
</reference>
<evidence type="ECO:0000256" key="2">
    <source>
        <dbReference type="ARBA" id="ARBA00022723"/>
    </source>
</evidence>
<dbReference type="Pfam" id="PF00034">
    <property type="entry name" value="Cytochrom_C"/>
    <property type="match status" value="1"/>
</dbReference>
<keyword evidence="7" id="KW-1185">Reference proteome</keyword>
<dbReference type="Proteomes" id="UP000251135">
    <property type="component" value="Unassembled WGS sequence"/>
</dbReference>
<feature type="domain" description="Cytochrome c" evidence="5">
    <location>
        <begin position="22"/>
        <end position="86"/>
    </location>
</feature>
<dbReference type="GO" id="GO:0020037">
    <property type="term" value="F:heme binding"/>
    <property type="evidence" value="ECO:0007669"/>
    <property type="project" value="InterPro"/>
</dbReference>
<dbReference type="EMBL" id="MUXE01000013">
    <property type="protein sequence ID" value="PUE63852.1"/>
    <property type="molecule type" value="Genomic_DNA"/>
</dbReference>
<comment type="caution">
    <text evidence="6">The sequence shown here is derived from an EMBL/GenBank/DDBJ whole genome shotgun (WGS) entry which is preliminary data.</text>
</comment>
<dbReference type="AlphaFoldDB" id="A0A363CXR2"/>
<dbReference type="OrthoDB" id="5340148at2"/>
<dbReference type="SUPFAM" id="SSF46626">
    <property type="entry name" value="Cytochrome c"/>
    <property type="match status" value="1"/>
</dbReference>
<keyword evidence="2" id="KW-0479">Metal-binding</keyword>
<evidence type="ECO:0000313" key="6">
    <source>
        <dbReference type="EMBL" id="PUE63852.1"/>
    </source>
</evidence>
<proteinExistence type="predicted"/>
<evidence type="ECO:0000256" key="4">
    <source>
        <dbReference type="SAM" id="SignalP"/>
    </source>
</evidence>
<dbReference type="GO" id="GO:0046872">
    <property type="term" value="F:metal ion binding"/>
    <property type="evidence" value="ECO:0007669"/>
    <property type="project" value="UniProtKB-KW"/>
</dbReference>
<dbReference type="InterPro" id="IPR036909">
    <property type="entry name" value="Cyt_c-like_dom_sf"/>
</dbReference>
<evidence type="ECO:0000256" key="3">
    <source>
        <dbReference type="ARBA" id="ARBA00023004"/>
    </source>
</evidence>
<dbReference type="RefSeq" id="WP_108559952.1">
    <property type="nucleotide sequence ID" value="NZ_MUXE01000013.1"/>
</dbReference>
<sequence>MKKIIIAASLLTACVAFANPYAKCSACHGANGEKAALGKSKIIKDLSKADFVSALKGYQAGTYGGAQKGLMVGQVKDMTEATMNEIADTIIK</sequence>
<dbReference type="Gene3D" id="1.10.760.10">
    <property type="entry name" value="Cytochrome c-like domain"/>
    <property type="match status" value="1"/>
</dbReference>
<dbReference type="InterPro" id="IPR009056">
    <property type="entry name" value="Cyt_c-like_dom"/>
</dbReference>
<evidence type="ECO:0000313" key="7">
    <source>
        <dbReference type="Proteomes" id="UP000251135"/>
    </source>
</evidence>
<keyword evidence="1" id="KW-0349">Heme</keyword>
<gene>
    <name evidence="6" type="ORF">B0174_09185</name>
</gene>
<protein>
    <submittedName>
        <fullName evidence="6">Cytochrome C</fullName>
    </submittedName>
</protein>
<organism evidence="6 7">
    <name type="scientific">Arcobacter caeni</name>
    <dbReference type="NCBI Taxonomy" id="1912877"/>
    <lineage>
        <taxon>Bacteria</taxon>
        <taxon>Pseudomonadati</taxon>
        <taxon>Campylobacterota</taxon>
        <taxon>Epsilonproteobacteria</taxon>
        <taxon>Campylobacterales</taxon>
        <taxon>Arcobacteraceae</taxon>
        <taxon>Arcobacter</taxon>
    </lineage>
</organism>
<feature type="chain" id="PRO_5016999278" evidence="4">
    <location>
        <begin position="19"/>
        <end position="92"/>
    </location>
</feature>
<keyword evidence="3" id="KW-0408">Iron</keyword>
<feature type="signal peptide" evidence="4">
    <location>
        <begin position="1"/>
        <end position="18"/>
    </location>
</feature>
<evidence type="ECO:0000256" key="1">
    <source>
        <dbReference type="ARBA" id="ARBA00022617"/>
    </source>
</evidence>
<evidence type="ECO:0000259" key="5">
    <source>
        <dbReference type="Pfam" id="PF00034"/>
    </source>
</evidence>
<dbReference type="GO" id="GO:0009055">
    <property type="term" value="F:electron transfer activity"/>
    <property type="evidence" value="ECO:0007669"/>
    <property type="project" value="InterPro"/>
</dbReference>
<name>A0A363CXR2_9BACT</name>
<keyword evidence="4" id="KW-0732">Signal</keyword>
<accession>A0A363CXR2</accession>